<dbReference type="Proteomes" id="UP001165063">
    <property type="component" value="Unassembled WGS sequence"/>
</dbReference>
<organism evidence="3 4">
    <name type="scientific">Ambrosiozyma monospora</name>
    <name type="common">Yeast</name>
    <name type="synonym">Endomycopsis monosporus</name>
    <dbReference type="NCBI Taxonomy" id="43982"/>
    <lineage>
        <taxon>Eukaryota</taxon>
        <taxon>Fungi</taxon>
        <taxon>Dikarya</taxon>
        <taxon>Ascomycota</taxon>
        <taxon>Saccharomycotina</taxon>
        <taxon>Pichiomycetes</taxon>
        <taxon>Pichiales</taxon>
        <taxon>Pichiaceae</taxon>
        <taxon>Ambrosiozyma</taxon>
    </lineage>
</organism>
<proteinExistence type="predicted"/>
<accession>A0A9W6Z4T3</accession>
<keyword evidence="4" id="KW-1185">Reference proteome</keyword>
<protein>
    <submittedName>
        <fullName evidence="3">Unnamed protein product</fullName>
    </submittedName>
</protein>
<reference evidence="3" key="1">
    <citation type="submission" date="2023-04" db="EMBL/GenBank/DDBJ databases">
        <title>Ambrosiozyma monospora NBRC 1965.</title>
        <authorList>
            <person name="Ichikawa N."/>
            <person name="Sato H."/>
            <person name="Tonouchi N."/>
        </authorList>
    </citation>
    <scope>NUCLEOTIDE SEQUENCE</scope>
    <source>
        <strain evidence="3">NBRC 1965</strain>
    </source>
</reference>
<comment type="caution">
    <text evidence="3">The sequence shown here is derived from an EMBL/GenBank/DDBJ whole genome shotgun (WGS) entry which is preliminary data.</text>
</comment>
<feature type="compositionally biased region" description="Pro residues" evidence="1">
    <location>
        <begin position="61"/>
        <end position="70"/>
    </location>
</feature>
<feature type="signal peptide" evidence="2">
    <location>
        <begin position="1"/>
        <end position="19"/>
    </location>
</feature>
<keyword evidence="2" id="KW-0732">Signal</keyword>
<dbReference type="AlphaFoldDB" id="A0A9W6Z4T3"/>
<feature type="region of interest" description="Disordered" evidence="1">
    <location>
        <begin position="24"/>
        <end position="97"/>
    </location>
</feature>
<sequence length="97" mass="9912">MLSFKQLVVLAIATIAVEGYDFASQSSNTPIVPSDSLPSGPVSAAEPVDSYVPPLHSAPAPANPSVPPNPRIQYSSNPPSPGNGGGNSPYYPIPGKL</sequence>
<name>A0A9W6Z4T3_AMBMO</name>
<evidence type="ECO:0000256" key="2">
    <source>
        <dbReference type="SAM" id="SignalP"/>
    </source>
</evidence>
<evidence type="ECO:0000256" key="1">
    <source>
        <dbReference type="SAM" id="MobiDB-lite"/>
    </source>
</evidence>
<dbReference type="EMBL" id="BSXU01006193">
    <property type="protein sequence ID" value="GMG55800.1"/>
    <property type="molecule type" value="Genomic_DNA"/>
</dbReference>
<gene>
    <name evidence="3" type="ORF">Amon01_000787200</name>
</gene>
<evidence type="ECO:0000313" key="4">
    <source>
        <dbReference type="Proteomes" id="UP001165063"/>
    </source>
</evidence>
<evidence type="ECO:0000313" key="3">
    <source>
        <dbReference type="EMBL" id="GMG55800.1"/>
    </source>
</evidence>
<feature type="chain" id="PRO_5040793810" evidence="2">
    <location>
        <begin position="20"/>
        <end position="97"/>
    </location>
</feature>